<keyword evidence="3" id="KW-1185">Reference proteome</keyword>
<dbReference type="GO" id="GO:0003677">
    <property type="term" value="F:DNA binding"/>
    <property type="evidence" value="ECO:0007669"/>
    <property type="project" value="InterPro"/>
</dbReference>
<dbReference type="GO" id="GO:0004518">
    <property type="term" value="F:nuclease activity"/>
    <property type="evidence" value="ECO:0007669"/>
    <property type="project" value="InterPro"/>
</dbReference>
<evidence type="ECO:0000313" key="3">
    <source>
        <dbReference type="Proteomes" id="UP001165427"/>
    </source>
</evidence>
<dbReference type="GO" id="GO:0006259">
    <property type="term" value="P:DNA metabolic process"/>
    <property type="evidence" value="ECO:0007669"/>
    <property type="project" value="UniProtKB-ARBA"/>
</dbReference>
<dbReference type="SMART" id="SM00891">
    <property type="entry name" value="ERCC4"/>
    <property type="match status" value="1"/>
</dbReference>
<dbReference type="InterPro" id="IPR011335">
    <property type="entry name" value="Restrct_endonuc-II-like"/>
</dbReference>
<gene>
    <name evidence="2" type="ORF">MRX98_12505</name>
</gene>
<dbReference type="Proteomes" id="UP001165427">
    <property type="component" value="Unassembled WGS sequence"/>
</dbReference>
<dbReference type="EMBL" id="JALJRB010000013">
    <property type="protein sequence ID" value="MCJ8501398.1"/>
    <property type="molecule type" value="Genomic_DNA"/>
</dbReference>
<dbReference type="AlphaFoldDB" id="A0AA41RA02"/>
<accession>A0AA41RA02</accession>
<dbReference type="SUPFAM" id="SSF52980">
    <property type="entry name" value="Restriction endonuclease-like"/>
    <property type="match status" value="1"/>
</dbReference>
<feature type="domain" description="ERCC4" evidence="1">
    <location>
        <begin position="3"/>
        <end position="84"/>
    </location>
</feature>
<proteinExistence type="predicted"/>
<dbReference type="Pfam" id="PF02732">
    <property type="entry name" value="ERCC4"/>
    <property type="match status" value="1"/>
</dbReference>
<dbReference type="Gene3D" id="3.40.50.10130">
    <property type="match status" value="1"/>
</dbReference>
<organism evidence="2 3">
    <name type="scientific">Desulfatitalea alkaliphila</name>
    <dbReference type="NCBI Taxonomy" id="2929485"/>
    <lineage>
        <taxon>Bacteria</taxon>
        <taxon>Pseudomonadati</taxon>
        <taxon>Thermodesulfobacteriota</taxon>
        <taxon>Desulfobacteria</taxon>
        <taxon>Desulfobacterales</taxon>
        <taxon>Desulfosarcinaceae</taxon>
        <taxon>Desulfatitalea</taxon>
    </lineage>
</organism>
<protein>
    <recommendedName>
        <fullName evidence="1">ERCC4 domain-containing protein</fullName>
    </recommendedName>
</protein>
<evidence type="ECO:0000259" key="1">
    <source>
        <dbReference type="SMART" id="SM00891"/>
    </source>
</evidence>
<sequence>MVTVVVDTREQEPYGFDSESIASIRKALPAGDYSIEGFETRVAVERKSMADFVSTVIRGRKRFHKELEKLRHYDVACVVVEANYRDVLGACYQSDAHPNALIGTIASIIIDFGVPVYFCSDRQAACRFVEEFLMRFHRRFAQCQEKQTPRQNSGEE</sequence>
<evidence type="ECO:0000313" key="2">
    <source>
        <dbReference type="EMBL" id="MCJ8501398.1"/>
    </source>
</evidence>
<dbReference type="InterPro" id="IPR006166">
    <property type="entry name" value="ERCC4_domain"/>
</dbReference>
<name>A0AA41RA02_9BACT</name>
<dbReference type="RefSeq" id="WP_246908935.1">
    <property type="nucleotide sequence ID" value="NZ_JALJRB010000013.1"/>
</dbReference>
<comment type="caution">
    <text evidence="2">The sequence shown here is derived from an EMBL/GenBank/DDBJ whole genome shotgun (WGS) entry which is preliminary data.</text>
</comment>
<reference evidence="2" key="1">
    <citation type="submission" date="2022-04" db="EMBL/GenBank/DDBJ databases">
        <title>Desulfatitalea alkaliphila sp. nov., a novel anaerobic sulfate-reducing bacterium isolated from terrestrial mud volcano, Taman Peninsula, Russia.</title>
        <authorList>
            <person name="Khomyakova M.A."/>
            <person name="Merkel A.Y."/>
            <person name="Slobodkin A.I."/>
        </authorList>
    </citation>
    <scope>NUCLEOTIDE SEQUENCE</scope>
    <source>
        <strain evidence="2">M08but</strain>
    </source>
</reference>